<dbReference type="Proteomes" id="UP001500320">
    <property type="component" value="Unassembled WGS sequence"/>
</dbReference>
<sequence length="96" mass="10054">MLRNLFLTAGTLLIFTGLYKIVFSPPGLYWSYGGGNESSTPASFALVALSEPVLLVFGGTGMMLGAIAAAITPNGKTASGRGLRLRDDHQQHEPGS</sequence>
<evidence type="ECO:0000313" key="3">
    <source>
        <dbReference type="EMBL" id="GAA3160872.1"/>
    </source>
</evidence>
<feature type="transmembrane region" description="Helical" evidence="2">
    <location>
        <begin position="44"/>
        <end position="71"/>
    </location>
</feature>
<keyword evidence="2" id="KW-1133">Transmembrane helix</keyword>
<evidence type="ECO:0008006" key="5">
    <source>
        <dbReference type="Google" id="ProtNLM"/>
    </source>
</evidence>
<accession>A0ABP6NX27</accession>
<dbReference type="EMBL" id="BAAAUT010000068">
    <property type="protein sequence ID" value="GAA3160872.1"/>
    <property type="molecule type" value="Genomic_DNA"/>
</dbReference>
<evidence type="ECO:0000256" key="1">
    <source>
        <dbReference type="SAM" id="MobiDB-lite"/>
    </source>
</evidence>
<protein>
    <recommendedName>
        <fullName evidence="5">DoxX family protein</fullName>
    </recommendedName>
</protein>
<keyword evidence="4" id="KW-1185">Reference proteome</keyword>
<gene>
    <name evidence="3" type="ORF">GCM10010466_59750</name>
</gene>
<evidence type="ECO:0000313" key="4">
    <source>
        <dbReference type="Proteomes" id="UP001500320"/>
    </source>
</evidence>
<comment type="caution">
    <text evidence="3">The sequence shown here is derived from an EMBL/GenBank/DDBJ whole genome shotgun (WGS) entry which is preliminary data.</text>
</comment>
<organism evidence="3 4">
    <name type="scientific">Planomonospora alba</name>
    <dbReference type="NCBI Taxonomy" id="161354"/>
    <lineage>
        <taxon>Bacteria</taxon>
        <taxon>Bacillati</taxon>
        <taxon>Actinomycetota</taxon>
        <taxon>Actinomycetes</taxon>
        <taxon>Streptosporangiales</taxon>
        <taxon>Streptosporangiaceae</taxon>
        <taxon>Planomonospora</taxon>
    </lineage>
</organism>
<feature type="region of interest" description="Disordered" evidence="1">
    <location>
        <begin position="74"/>
        <end position="96"/>
    </location>
</feature>
<dbReference type="RefSeq" id="WP_344865375.1">
    <property type="nucleotide sequence ID" value="NZ_BAAAUT010000068.1"/>
</dbReference>
<reference evidence="4" key="1">
    <citation type="journal article" date="2019" name="Int. J. Syst. Evol. Microbiol.">
        <title>The Global Catalogue of Microorganisms (GCM) 10K type strain sequencing project: providing services to taxonomists for standard genome sequencing and annotation.</title>
        <authorList>
            <consortium name="The Broad Institute Genomics Platform"/>
            <consortium name="The Broad Institute Genome Sequencing Center for Infectious Disease"/>
            <person name="Wu L."/>
            <person name="Ma J."/>
        </authorList>
    </citation>
    <scope>NUCLEOTIDE SEQUENCE [LARGE SCALE GENOMIC DNA]</scope>
    <source>
        <strain evidence="4">JCM 9373</strain>
    </source>
</reference>
<keyword evidence="2" id="KW-0472">Membrane</keyword>
<evidence type="ECO:0000256" key="2">
    <source>
        <dbReference type="SAM" id="Phobius"/>
    </source>
</evidence>
<name>A0ABP6NX27_9ACTN</name>
<feature type="compositionally biased region" description="Basic and acidic residues" evidence="1">
    <location>
        <begin position="84"/>
        <end position="96"/>
    </location>
</feature>
<proteinExistence type="predicted"/>
<keyword evidence="2" id="KW-0812">Transmembrane</keyword>